<evidence type="ECO:0000313" key="2">
    <source>
        <dbReference type="Proteomes" id="UP000318833"/>
    </source>
</evidence>
<evidence type="ECO:0000313" key="1">
    <source>
        <dbReference type="EMBL" id="TSE05214.1"/>
    </source>
</evidence>
<dbReference type="RefSeq" id="WP_143918139.1">
    <property type="nucleotide sequence ID" value="NZ_CANMXV010000185.1"/>
</dbReference>
<accession>A0A554VE05</accession>
<sequence>MKKKKILDRDAQVTMGEIEEFFRENDLIVAPRAELQTEITKKQTAYLRKKFLSIREVMDGKFFPQVKTRQTIDNWLKKGKLKEGQDWFFDKKGRKVILTSYLKKEINI</sequence>
<reference evidence="1 2" key="1">
    <citation type="submission" date="2019-07" db="EMBL/GenBank/DDBJ databases">
        <title>The draft genome sequence of Aquimarina algiphila M91.</title>
        <authorList>
            <person name="Meng X."/>
        </authorList>
    </citation>
    <scope>NUCLEOTIDE SEQUENCE [LARGE SCALE GENOMIC DNA]</scope>
    <source>
        <strain evidence="1 2">M91</strain>
    </source>
</reference>
<dbReference type="Proteomes" id="UP000318833">
    <property type="component" value="Unassembled WGS sequence"/>
</dbReference>
<name>A0A554VE05_9FLAO</name>
<proteinExistence type="predicted"/>
<protein>
    <submittedName>
        <fullName evidence="1">Uncharacterized protein</fullName>
    </submittedName>
</protein>
<comment type="caution">
    <text evidence="1">The sequence shown here is derived from an EMBL/GenBank/DDBJ whole genome shotgun (WGS) entry which is preliminary data.</text>
</comment>
<keyword evidence="2" id="KW-1185">Reference proteome</keyword>
<dbReference type="AlphaFoldDB" id="A0A554VE05"/>
<organism evidence="1 2">
    <name type="scientific">Aquimarina algiphila</name>
    <dbReference type="NCBI Taxonomy" id="2047982"/>
    <lineage>
        <taxon>Bacteria</taxon>
        <taxon>Pseudomonadati</taxon>
        <taxon>Bacteroidota</taxon>
        <taxon>Flavobacteriia</taxon>
        <taxon>Flavobacteriales</taxon>
        <taxon>Flavobacteriaceae</taxon>
        <taxon>Aquimarina</taxon>
    </lineage>
</organism>
<dbReference type="EMBL" id="VLNR01000064">
    <property type="protein sequence ID" value="TSE05214.1"/>
    <property type="molecule type" value="Genomic_DNA"/>
</dbReference>
<gene>
    <name evidence="1" type="ORF">FOF46_23410</name>
</gene>